<keyword evidence="1" id="KW-0805">Transcription regulation</keyword>
<dbReference type="InterPro" id="IPR036390">
    <property type="entry name" value="WH_DNA-bd_sf"/>
</dbReference>
<dbReference type="PANTHER" id="PTHR44846">
    <property type="entry name" value="MANNOSYL-D-GLYCERATE TRANSPORT/METABOLISM SYSTEM REPRESSOR MNGR-RELATED"/>
    <property type="match status" value="1"/>
</dbReference>
<evidence type="ECO:0000259" key="4">
    <source>
        <dbReference type="PROSITE" id="PS50949"/>
    </source>
</evidence>
<evidence type="ECO:0000256" key="2">
    <source>
        <dbReference type="ARBA" id="ARBA00023125"/>
    </source>
</evidence>
<dbReference type="GO" id="GO:0003700">
    <property type="term" value="F:DNA-binding transcription factor activity"/>
    <property type="evidence" value="ECO:0007669"/>
    <property type="project" value="InterPro"/>
</dbReference>
<comment type="caution">
    <text evidence="5">The sequence shown here is derived from an EMBL/GenBank/DDBJ whole genome shotgun (WGS) entry which is preliminary data.</text>
</comment>
<dbReference type="EMBL" id="MAPZ01000019">
    <property type="protein sequence ID" value="OBY10878.1"/>
    <property type="molecule type" value="Genomic_DNA"/>
</dbReference>
<organism evidence="5 6">
    <name type="scientific">Clostridium paraputrificum</name>
    <dbReference type="NCBI Taxonomy" id="29363"/>
    <lineage>
        <taxon>Bacteria</taxon>
        <taxon>Bacillati</taxon>
        <taxon>Bacillota</taxon>
        <taxon>Clostridia</taxon>
        <taxon>Eubacteriales</taxon>
        <taxon>Clostridiaceae</taxon>
        <taxon>Clostridium</taxon>
    </lineage>
</organism>
<evidence type="ECO:0000313" key="5">
    <source>
        <dbReference type="EMBL" id="OBY10878.1"/>
    </source>
</evidence>
<dbReference type="SUPFAM" id="SSF64288">
    <property type="entry name" value="Chorismate lyase-like"/>
    <property type="match status" value="1"/>
</dbReference>
<dbReference type="SMART" id="SM00866">
    <property type="entry name" value="UTRA"/>
    <property type="match status" value="1"/>
</dbReference>
<accession>A0A173XTH0</accession>
<dbReference type="SUPFAM" id="SSF46785">
    <property type="entry name" value="Winged helix' DNA-binding domain"/>
    <property type="match status" value="1"/>
</dbReference>
<keyword evidence="3" id="KW-0804">Transcription</keyword>
<proteinExistence type="predicted"/>
<dbReference type="Pfam" id="PF00392">
    <property type="entry name" value="GntR"/>
    <property type="match status" value="1"/>
</dbReference>
<dbReference type="eggNOG" id="COG2188">
    <property type="taxonomic scope" value="Bacteria"/>
</dbReference>
<evidence type="ECO:0000256" key="1">
    <source>
        <dbReference type="ARBA" id="ARBA00023015"/>
    </source>
</evidence>
<dbReference type="CDD" id="cd07377">
    <property type="entry name" value="WHTH_GntR"/>
    <property type="match status" value="1"/>
</dbReference>
<reference evidence="5 6" key="1">
    <citation type="submission" date="2016-06" db="EMBL/GenBank/DDBJ databases">
        <authorList>
            <person name="Kjaerup R.B."/>
            <person name="Dalgaard T.S."/>
            <person name="Juul-Madsen H.R."/>
        </authorList>
    </citation>
    <scope>NUCLEOTIDE SEQUENCE [LARGE SCALE GENOMIC DNA]</scope>
    <source>
        <strain evidence="5 6">373-A1</strain>
    </source>
</reference>
<keyword evidence="6" id="KW-1185">Reference proteome</keyword>
<name>A0A173XTH0_9CLOT</name>
<dbReference type="InterPro" id="IPR036388">
    <property type="entry name" value="WH-like_DNA-bd_sf"/>
</dbReference>
<dbReference type="GO" id="GO:0003677">
    <property type="term" value="F:DNA binding"/>
    <property type="evidence" value="ECO:0007669"/>
    <property type="project" value="UniProtKB-KW"/>
</dbReference>
<dbReference type="Pfam" id="PF07702">
    <property type="entry name" value="UTRA"/>
    <property type="match status" value="1"/>
</dbReference>
<evidence type="ECO:0000313" key="6">
    <source>
        <dbReference type="Proteomes" id="UP000092714"/>
    </source>
</evidence>
<dbReference type="SMART" id="SM00345">
    <property type="entry name" value="HTH_GNTR"/>
    <property type="match status" value="1"/>
</dbReference>
<dbReference type="PRINTS" id="PR00035">
    <property type="entry name" value="HTHGNTR"/>
</dbReference>
<dbReference type="Gene3D" id="3.40.1410.10">
    <property type="entry name" value="Chorismate lyase-like"/>
    <property type="match status" value="1"/>
</dbReference>
<dbReference type="Proteomes" id="UP000092714">
    <property type="component" value="Unassembled WGS sequence"/>
</dbReference>
<dbReference type="InterPro" id="IPR028978">
    <property type="entry name" value="Chorismate_lyase_/UTRA_dom_sf"/>
</dbReference>
<dbReference type="InterPro" id="IPR011663">
    <property type="entry name" value="UTRA"/>
</dbReference>
<sequence>MKSKEIIRDIIEDITLGKYKVDERMPSESQLAIKYNCNRHTIRKVTENLIERGYLRRIHGGPTYINSLPSNHSLNFSSLLELYGESSVTSKVVKFKLEIATPEICNMLKLDEGSKVWSIIRIRYVSTTPSHTEETFIPYSLLPDLKEEDCLHSLLHYVENSFDYEVSHAIKNISAIKLSKKDCEYLQLPEDSLALQIENTGYLTNGRPYEYSINKHRDNNITYYAKR</sequence>
<dbReference type="PROSITE" id="PS50949">
    <property type="entry name" value="HTH_GNTR"/>
    <property type="match status" value="1"/>
</dbReference>
<dbReference type="InterPro" id="IPR000524">
    <property type="entry name" value="Tscrpt_reg_HTH_GntR"/>
</dbReference>
<evidence type="ECO:0000256" key="3">
    <source>
        <dbReference type="ARBA" id="ARBA00023163"/>
    </source>
</evidence>
<feature type="domain" description="HTH gntR-type" evidence="4">
    <location>
        <begin position="1"/>
        <end position="68"/>
    </location>
</feature>
<dbReference type="RefSeq" id="WP_027096961.1">
    <property type="nucleotide sequence ID" value="NZ_CABHIH010000002.1"/>
</dbReference>
<dbReference type="Gene3D" id="1.10.10.10">
    <property type="entry name" value="Winged helix-like DNA-binding domain superfamily/Winged helix DNA-binding domain"/>
    <property type="match status" value="1"/>
</dbReference>
<dbReference type="AlphaFoldDB" id="A0A173XTH0"/>
<gene>
    <name evidence="5" type="ORF">CP373A1_10275</name>
</gene>
<keyword evidence="2" id="KW-0238">DNA-binding</keyword>
<dbReference type="GO" id="GO:0045892">
    <property type="term" value="P:negative regulation of DNA-templated transcription"/>
    <property type="evidence" value="ECO:0007669"/>
    <property type="project" value="TreeGrafter"/>
</dbReference>
<dbReference type="PANTHER" id="PTHR44846:SF5">
    <property type="entry name" value="HTH-TYPE TRANSCRIPTIONAL REGULATOR GMUR"/>
    <property type="match status" value="1"/>
</dbReference>
<dbReference type="InterPro" id="IPR050679">
    <property type="entry name" value="Bact_HTH_transcr_reg"/>
</dbReference>
<dbReference type="OrthoDB" id="9816541at2"/>
<protein>
    <submittedName>
        <fullName evidence="5">GntR family transcriptional regulator</fullName>
    </submittedName>
</protein>